<dbReference type="Pfam" id="PF06985">
    <property type="entry name" value="HET"/>
    <property type="match status" value="1"/>
</dbReference>
<dbReference type="AlphaFoldDB" id="A0A6A6DBT8"/>
<protein>
    <submittedName>
        <fullName evidence="2">HET-domain-containing protein</fullName>
    </submittedName>
</protein>
<dbReference type="InterPro" id="IPR010730">
    <property type="entry name" value="HET"/>
</dbReference>
<evidence type="ECO:0000313" key="2">
    <source>
        <dbReference type="EMBL" id="KAF2176483.1"/>
    </source>
</evidence>
<reference evidence="2" key="1">
    <citation type="journal article" date="2020" name="Stud. Mycol.">
        <title>101 Dothideomycetes genomes: a test case for predicting lifestyles and emergence of pathogens.</title>
        <authorList>
            <person name="Haridas S."/>
            <person name="Albert R."/>
            <person name="Binder M."/>
            <person name="Bloem J."/>
            <person name="Labutti K."/>
            <person name="Salamov A."/>
            <person name="Andreopoulos B."/>
            <person name="Baker S."/>
            <person name="Barry K."/>
            <person name="Bills G."/>
            <person name="Bluhm B."/>
            <person name="Cannon C."/>
            <person name="Castanera R."/>
            <person name="Culley D."/>
            <person name="Daum C."/>
            <person name="Ezra D."/>
            <person name="Gonzalez J."/>
            <person name="Henrissat B."/>
            <person name="Kuo A."/>
            <person name="Liang C."/>
            <person name="Lipzen A."/>
            <person name="Lutzoni F."/>
            <person name="Magnuson J."/>
            <person name="Mondo S."/>
            <person name="Nolan M."/>
            <person name="Ohm R."/>
            <person name="Pangilinan J."/>
            <person name="Park H.-J."/>
            <person name="Ramirez L."/>
            <person name="Alfaro M."/>
            <person name="Sun H."/>
            <person name="Tritt A."/>
            <person name="Yoshinaga Y."/>
            <person name="Zwiers L.-H."/>
            <person name="Turgeon B."/>
            <person name="Goodwin S."/>
            <person name="Spatafora J."/>
            <person name="Crous P."/>
            <person name="Grigoriev I."/>
        </authorList>
    </citation>
    <scope>NUCLEOTIDE SEQUENCE</scope>
    <source>
        <strain evidence="2">CBS 207.26</strain>
    </source>
</reference>
<feature type="non-terminal residue" evidence="2">
    <location>
        <position position="314"/>
    </location>
</feature>
<keyword evidence="3" id="KW-1185">Reference proteome</keyword>
<accession>A0A6A6DBT8</accession>
<evidence type="ECO:0000259" key="1">
    <source>
        <dbReference type="Pfam" id="PF06985"/>
    </source>
</evidence>
<feature type="domain" description="Heterokaryon incompatibility" evidence="1">
    <location>
        <begin position="25"/>
        <end position="114"/>
    </location>
</feature>
<organism evidence="2 3">
    <name type="scientific">Zopfia rhizophila CBS 207.26</name>
    <dbReference type="NCBI Taxonomy" id="1314779"/>
    <lineage>
        <taxon>Eukaryota</taxon>
        <taxon>Fungi</taxon>
        <taxon>Dikarya</taxon>
        <taxon>Ascomycota</taxon>
        <taxon>Pezizomycotina</taxon>
        <taxon>Dothideomycetes</taxon>
        <taxon>Dothideomycetes incertae sedis</taxon>
        <taxon>Zopfiaceae</taxon>
        <taxon>Zopfia</taxon>
    </lineage>
</organism>
<dbReference type="PANTHER" id="PTHR10622">
    <property type="entry name" value="HET DOMAIN-CONTAINING PROTEIN"/>
    <property type="match status" value="1"/>
</dbReference>
<dbReference type="OrthoDB" id="20872at2759"/>
<name>A0A6A6DBT8_9PEZI</name>
<sequence>MRLLQLQDDGDFSLVEYVGNSIPHYAILSHTWGPDDEEVTFRDLTDGTGRGKTGYRKLTFCGKQATCDGLQFFWVDTCCIDKSSSAELSEAINSMFHWYQRANWYYAFLDDVCADADLDSTLSQFKKCRWFTRGWTLQELIAPDNLKFYAQNWTPIGSKITHCSVISEVTGIPISVLLGRGLQTASIAKRISWAANRQTERTEDKAYCLIGILDVNMPMLYGEGEKAFIRLQERIIKCSLDHSLFAWPDRRSSESEGRGVLARSPADFSGSGHIVPYPSSGTAPYAMTNKGLQINLTLFSAEDAGTVQYALLRC</sequence>
<evidence type="ECO:0000313" key="3">
    <source>
        <dbReference type="Proteomes" id="UP000800200"/>
    </source>
</evidence>
<gene>
    <name evidence="2" type="ORF">K469DRAFT_607101</name>
</gene>
<proteinExistence type="predicted"/>
<dbReference type="PANTHER" id="PTHR10622:SF10">
    <property type="entry name" value="HET DOMAIN-CONTAINING PROTEIN"/>
    <property type="match status" value="1"/>
</dbReference>
<dbReference type="EMBL" id="ML994708">
    <property type="protein sequence ID" value="KAF2176483.1"/>
    <property type="molecule type" value="Genomic_DNA"/>
</dbReference>
<dbReference type="Proteomes" id="UP000800200">
    <property type="component" value="Unassembled WGS sequence"/>
</dbReference>